<feature type="compositionally biased region" description="Polar residues" evidence="1">
    <location>
        <begin position="129"/>
        <end position="138"/>
    </location>
</feature>
<dbReference type="EMBL" id="SPOF01000001">
    <property type="protein sequence ID" value="TIB17376.1"/>
    <property type="molecule type" value="Genomic_DNA"/>
</dbReference>
<dbReference type="Proteomes" id="UP000306954">
    <property type="component" value="Unassembled WGS sequence"/>
</dbReference>
<name>A0A4T0IA45_WALIC</name>
<evidence type="ECO:0000313" key="2">
    <source>
        <dbReference type="EMBL" id="TIB17376.1"/>
    </source>
</evidence>
<comment type="caution">
    <text evidence="2">The sequence shown here is derived from an EMBL/GenBank/DDBJ whole genome shotgun (WGS) entry which is preliminary data.</text>
</comment>
<reference evidence="2 3" key="1">
    <citation type="submission" date="2019-03" db="EMBL/GenBank/DDBJ databases">
        <title>Sequencing 23 genomes of Wallemia ichthyophaga.</title>
        <authorList>
            <person name="Gostincar C."/>
        </authorList>
    </citation>
    <scope>NUCLEOTIDE SEQUENCE [LARGE SCALE GENOMIC DNA]</scope>
    <source>
        <strain evidence="2 3">EXF-8621</strain>
    </source>
</reference>
<dbReference type="InterPro" id="IPR012479">
    <property type="entry name" value="SAP30BP"/>
</dbReference>
<evidence type="ECO:0000313" key="3">
    <source>
        <dbReference type="Proteomes" id="UP000306954"/>
    </source>
</evidence>
<dbReference type="Pfam" id="PF07818">
    <property type="entry name" value="HCNGP"/>
    <property type="match status" value="1"/>
</dbReference>
<sequence>MVAGISELNPSAVGDVSHWDIPSNACTIGVDEAISRKMDSFDNLKQKDIHFNDRLQASQQFHNPHINHRLISWAGVDEYSTNTPDGALYSEYSTHTSSAAALESLQRQRTHDKAASASKRANVDFAPATSATSKSRRQ</sequence>
<dbReference type="AlphaFoldDB" id="A0A4T0IA45"/>
<proteinExistence type="predicted"/>
<feature type="region of interest" description="Disordered" evidence="1">
    <location>
        <begin position="104"/>
        <end position="138"/>
    </location>
</feature>
<organism evidence="2 3">
    <name type="scientific">Wallemia ichthyophaga</name>
    <dbReference type="NCBI Taxonomy" id="245174"/>
    <lineage>
        <taxon>Eukaryota</taxon>
        <taxon>Fungi</taxon>
        <taxon>Dikarya</taxon>
        <taxon>Basidiomycota</taxon>
        <taxon>Wallemiomycotina</taxon>
        <taxon>Wallemiomycetes</taxon>
        <taxon>Wallemiales</taxon>
        <taxon>Wallemiaceae</taxon>
        <taxon>Wallemia</taxon>
    </lineage>
</organism>
<gene>
    <name evidence="2" type="ORF">E3P90_00125</name>
</gene>
<dbReference type="GO" id="GO:0006355">
    <property type="term" value="P:regulation of DNA-templated transcription"/>
    <property type="evidence" value="ECO:0007669"/>
    <property type="project" value="InterPro"/>
</dbReference>
<evidence type="ECO:0000256" key="1">
    <source>
        <dbReference type="SAM" id="MobiDB-lite"/>
    </source>
</evidence>
<protein>
    <submittedName>
        <fullName evidence="2">Uncharacterized protein</fullName>
    </submittedName>
</protein>
<accession>A0A4T0IA45</accession>